<reference evidence="3 4" key="1">
    <citation type="submission" date="2024-01" db="EMBL/GenBank/DDBJ databases">
        <title>Genome assemblies of Stephania.</title>
        <authorList>
            <person name="Yang L."/>
        </authorList>
    </citation>
    <scope>NUCLEOTIDE SEQUENCE [LARGE SCALE GENOMIC DNA]</scope>
    <source>
        <strain evidence="3">YNDBR</strain>
        <tissue evidence="3">Leaf</tissue>
    </source>
</reference>
<evidence type="ECO:0000256" key="2">
    <source>
        <dbReference type="SAM" id="MobiDB-lite"/>
    </source>
</evidence>
<evidence type="ECO:0000256" key="1">
    <source>
        <dbReference type="SAM" id="Coils"/>
    </source>
</evidence>
<protein>
    <submittedName>
        <fullName evidence="3">Uncharacterized protein</fullName>
    </submittedName>
</protein>
<keyword evidence="1" id="KW-0175">Coiled coil</keyword>
<feature type="compositionally biased region" description="Polar residues" evidence="2">
    <location>
        <begin position="650"/>
        <end position="664"/>
    </location>
</feature>
<feature type="compositionally biased region" description="Basic and acidic residues" evidence="2">
    <location>
        <begin position="687"/>
        <end position="698"/>
    </location>
</feature>
<dbReference type="Proteomes" id="UP001420932">
    <property type="component" value="Unassembled WGS sequence"/>
</dbReference>
<accession>A0AAP0HS54</accession>
<dbReference type="AlphaFoldDB" id="A0AAP0HS54"/>
<dbReference type="InterPro" id="IPR043424">
    <property type="entry name" value="BLT-like"/>
</dbReference>
<feature type="region of interest" description="Disordered" evidence="2">
    <location>
        <begin position="114"/>
        <end position="171"/>
    </location>
</feature>
<evidence type="ECO:0000313" key="3">
    <source>
        <dbReference type="EMBL" id="KAK9093585.1"/>
    </source>
</evidence>
<proteinExistence type="predicted"/>
<dbReference type="PANTHER" id="PTHR31071">
    <property type="entry name" value="GB|AAF24581.1"/>
    <property type="match status" value="1"/>
</dbReference>
<gene>
    <name evidence="3" type="ORF">Syun_028496</name>
</gene>
<feature type="compositionally biased region" description="Basic and acidic residues" evidence="2">
    <location>
        <begin position="126"/>
        <end position="145"/>
    </location>
</feature>
<name>A0AAP0HS54_9MAGN</name>
<feature type="compositionally biased region" description="Basic residues" evidence="2">
    <location>
        <begin position="699"/>
        <end position="708"/>
    </location>
</feature>
<organism evidence="3 4">
    <name type="scientific">Stephania yunnanensis</name>
    <dbReference type="NCBI Taxonomy" id="152371"/>
    <lineage>
        <taxon>Eukaryota</taxon>
        <taxon>Viridiplantae</taxon>
        <taxon>Streptophyta</taxon>
        <taxon>Embryophyta</taxon>
        <taxon>Tracheophyta</taxon>
        <taxon>Spermatophyta</taxon>
        <taxon>Magnoliopsida</taxon>
        <taxon>Ranunculales</taxon>
        <taxon>Menispermaceae</taxon>
        <taxon>Menispermoideae</taxon>
        <taxon>Cissampelideae</taxon>
        <taxon>Stephania</taxon>
    </lineage>
</organism>
<feature type="compositionally biased region" description="Polar residues" evidence="2">
    <location>
        <begin position="540"/>
        <end position="552"/>
    </location>
</feature>
<comment type="caution">
    <text evidence="3">The sequence shown here is derived from an EMBL/GenBank/DDBJ whole genome shotgun (WGS) entry which is preliminary data.</text>
</comment>
<feature type="compositionally biased region" description="Basic and acidic residues" evidence="2">
    <location>
        <begin position="559"/>
        <end position="580"/>
    </location>
</feature>
<feature type="compositionally biased region" description="Low complexity" evidence="2">
    <location>
        <begin position="150"/>
        <end position="167"/>
    </location>
</feature>
<feature type="region of interest" description="Disordered" evidence="2">
    <location>
        <begin position="496"/>
        <end position="584"/>
    </location>
</feature>
<feature type="region of interest" description="Disordered" evidence="2">
    <location>
        <begin position="650"/>
        <end position="708"/>
    </location>
</feature>
<feature type="compositionally biased region" description="Acidic residues" evidence="2">
    <location>
        <begin position="515"/>
        <end position="530"/>
    </location>
</feature>
<dbReference type="EMBL" id="JBBNAF010000012">
    <property type="protein sequence ID" value="KAK9093585.1"/>
    <property type="molecule type" value="Genomic_DNA"/>
</dbReference>
<sequence length="708" mass="79531">MMMMMMKGGGGGGLCKIRKRGCSSSASSTSTSMLHHHNYRLKRAVTVRRKRGGSTTPVPTWKQTSSSSASIAAAAAAAAAAPLPPHSPPSFRNHQPPLSARKLAATLWEINQFPSPSAPAPAAAVVDDKRTNKRELRSRGRDRVPRRSLHSGSLPPHLSDPSHSPPSQRMDRSVAGSIIHSHSHRRIPASNAAATAMSHSHYRPFDSITTASNNFMEIDMRSRGKTPTGSVNGGVRSRLKDLSNGLAASKELVKILNRFWGEEDQHSSCLSIISALHAELEQAHVQLDQLIREQRSDHKREVDYLMKRFGEEKAAWRCKDKERVRAAVETIAGDLEVEKKLRRRSESLNKKLGVELAETKAALSKVVEELQSEKKARRIMEEVCDELSQGIGDDKAKVEEMKRESEKVREEVEKEREMLQLADLLREERLQMKLSEAKYQFEEKNAAVDKLRDELEAYLKSERSKHNRGASQISSMAKGEFRSQLGKMAFASKHIEEREDHGEVEDPEGIKEVKPEEEEEEEEDDDDSAESDLHSIELNMDSTSRNYRSNYNAGIAQEDPNRVSVEEENKVRKSTSEKTRRGSVSLERSISDGIEWFLNNKNLVNWEDAKDQGRFAEIVKQNQGQEYEDHELQEHKSIKGLRDHVMSASQMASAQCLPSPTRQWGQPWPLRDAGNTGLERATAGRESSLKTRQVEAKGKVRSSRHSRK</sequence>
<feature type="coiled-coil region" evidence="1">
    <location>
        <begin position="356"/>
        <end position="461"/>
    </location>
</feature>
<evidence type="ECO:0000313" key="4">
    <source>
        <dbReference type="Proteomes" id="UP001420932"/>
    </source>
</evidence>
<dbReference type="PANTHER" id="PTHR31071:SF7">
    <property type="entry name" value="OS04G0382800 PROTEIN"/>
    <property type="match status" value="1"/>
</dbReference>
<keyword evidence="4" id="KW-1185">Reference proteome</keyword>